<evidence type="ECO:0000313" key="4">
    <source>
        <dbReference type="Proteomes" id="UP000183954"/>
    </source>
</evidence>
<keyword evidence="1" id="KW-0812">Transmembrane</keyword>
<dbReference type="InterPro" id="IPR012337">
    <property type="entry name" value="RNaseH-like_sf"/>
</dbReference>
<feature type="transmembrane region" description="Helical" evidence="1">
    <location>
        <begin position="399"/>
        <end position="423"/>
    </location>
</feature>
<dbReference type="GO" id="GO:0004519">
    <property type="term" value="F:endonuclease activity"/>
    <property type="evidence" value="ECO:0007669"/>
    <property type="project" value="UniProtKB-KW"/>
</dbReference>
<dbReference type="AlphaFoldDB" id="A0A1M5QHC4"/>
<keyword evidence="1" id="KW-0472">Membrane</keyword>
<evidence type="ECO:0000259" key="2">
    <source>
        <dbReference type="Pfam" id="PF13546"/>
    </source>
</evidence>
<keyword evidence="3" id="KW-0255">Endonuclease</keyword>
<dbReference type="InterPro" id="IPR038721">
    <property type="entry name" value="IS701-like_DDE_dom"/>
</dbReference>
<sequence>MLKLIDTILQRFQCCFKRKETYSWFVVIVVGMLVRTNLRGVSSIVGCLHLDSCHYESMIYFFRSSAFKLSDIKHLWLCVVQQHIKPVKIDGRSIVIGDHIKVGKEARYMPGVKKMHQDSENVGKEEYIFGHQFGMIGLLAEGSTTQCVPLNIGLHDGIDEVNSLKDDSTEQISSETTKETCIVKMIQMAGSYVNATSEKIIFLLDAYFPSAASFNEVEAINQKHSSKLITLIMRAKSNTVAFEEEPPKTEKRGKGRPRIYGEKIVFKNVFKNCLEKFTTIDINLYGKNETVQYLCLDLIWKPVRRKVRFVLVKTGERMMILMCSDLTQDPGKIILAYSYRFKIEVSFKMLKHIIGSFGYHFWTKALPKLSRFKTKTDLSAIKKLNDKERILATTRAIEVFTFLSCIAMGILTIISLTYPTLVWQKFSGWLRTRSSQLPSVETVRSVVQQELSWNFRNLSYYATLSKIQAYQQLESDTSEKMGT</sequence>
<evidence type="ECO:0000313" key="3">
    <source>
        <dbReference type="EMBL" id="SHH13318.1"/>
    </source>
</evidence>
<keyword evidence="4" id="KW-1185">Reference proteome</keyword>
<keyword evidence="3" id="KW-0540">Nuclease</keyword>
<feature type="transmembrane region" description="Helical" evidence="1">
    <location>
        <begin position="21"/>
        <end position="38"/>
    </location>
</feature>
<accession>A0A1M5QHC4</accession>
<dbReference type="OrthoDB" id="5418787at2"/>
<dbReference type="Pfam" id="PF13546">
    <property type="entry name" value="DDE_5"/>
    <property type="match status" value="1"/>
</dbReference>
<reference evidence="4" key="1">
    <citation type="submission" date="2016-11" db="EMBL/GenBank/DDBJ databases">
        <authorList>
            <person name="Varghese N."/>
            <person name="Submissions S."/>
        </authorList>
    </citation>
    <scope>NUCLEOTIDE SEQUENCE [LARGE SCALE GENOMIC DNA]</scope>
    <source>
        <strain evidence="4">DSM 15449</strain>
    </source>
</reference>
<dbReference type="Proteomes" id="UP000183954">
    <property type="component" value="Unassembled WGS sequence"/>
</dbReference>
<organism evidence="3 4">
    <name type="scientific">Desulfosporosinus lacus DSM 15449</name>
    <dbReference type="NCBI Taxonomy" id="1121420"/>
    <lineage>
        <taxon>Bacteria</taxon>
        <taxon>Bacillati</taxon>
        <taxon>Bacillota</taxon>
        <taxon>Clostridia</taxon>
        <taxon>Eubacteriales</taxon>
        <taxon>Desulfitobacteriaceae</taxon>
        <taxon>Desulfosporosinus</taxon>
    </lineage>
</organism>
<evidence type="ECO:0000256" key="1">
    <source>
        <dbReference type="SAM" id="Phobius"/>
    </source>
</evidence>
<keyword evidence="1" id="KW-1133">Transmembrane helix</keyword>
<dbReference type="SUPFAM" id="SSF53098">
    <property type="entry name" value="Ribonuclease H-like"/>
    <property type="match status" value="1"/>
</dbReference>
<dbReference type="EMBL" id="FQXJ01000003">
    <property type="protein sequence ID" value="SHH13318.1"/>
    <property type="molecule type" value="Genomic_DNA"/>
</dbReference>
<proteinExistence type="predicted"/>
<dbReference type="STRING" id="1121420.SAMN02746098_00258"/>
<keyword evidence="3" id="KW-0378">Hydrolase</keyword>
<dbReference type="RefSeq" id="WP_073027251.1">
    <property type="nucleotide sequence ID" value="NZ_FQXJ01000003.1"/>
</dbReference>
<protein>
    <submittedName>
        <fullName evidence="3">DDE superfamily endonuclease</fullName>
    </submittedName>
</protein>
<feature type="domain" description="Transposase IS701-like DDE" evidence="2">
    <location>
        <begin position="11"/>
        <end position="265"/>
    </location>
</feature>
<gene>
    <name evidence="3" type="ORF">SAMN02746098_00258</name>
</gene>
<name>A0A1M5QHC4_9FIRM</name>